<name>D8RPN3_SELML</name>
<dbReference type="InterPro" id="IPR005645">
    <property type="entry name" value="FSH-like_dom"/>
</dbReference>
<evidence type="ECO:0000313" key="3">
    <source>
        <dbReference type="Proteomes" id="UP000001514"/>
    </source>
</evidence>
<dbReference type="eggNOG" id="KOG2551">
    <property type="taxonomic scope" value="Eukaryota"/>
</dbReference>
<dbReference type="InParanoid" id="D8RPN3"/>
<dbReference type="AlphaFoldDB" id="D8RPN3"/>
<dbReference type="FunFam" id="3.40.50.1820:FF:000073">
    <property type="entry name" value="esterase OVCA2 isoform X6"/>
    <property type="match status" value="1"/>
</dbReference>
<dbReference type="SUPFAM" id="SSF53474">
    <property type="entry name" value="alpha/beta-Hydrolases"/>
    <property type="match status" value="1"/>
</dbReference>
<dbReference type="STRING" id="88036.D8RPN3"/>
<dbReference type="Gene3D" id="3.40.250.10">
    <property type="entry name" value="Rhodanese-like domain"/>
    <property type="match status" value="1"/>
</dbReference>
<dbReference type="SUPFAM" id="SSF52821">
    <property type="entry name" value="Rhodanese/Cell cycle control phosphatase"/>
    <property type="match status" value="1"/>
</dbReference>
<feature type="domain" description="Rhodanese" evidence="1">
    <location>
        <begin position="140"/>
        <end position="246"/>
    </location>
</feature>
<dbReference type="PROSITE" id="PS50206">
    <property type="entry name" value="RHODANESE_3"/>
    <property type="match status" value="1"/>
</dbReference>
<dbReference type="HOGENOM" id="CLU_030609_0_0_1"/>
<evidence type="ECO:0000259" key="1">
    <source>
        <dbReference type="PROSITE" id="PS50206"/>
    </source>
</evidence>
<dbReference type="PANTHER" id="PTHR43268">
    <property type="entry name" value="THIOSULFATE SULFURTRANSFERASE/RHODANESE-LIKE DOMAIN-CONTAINING PROTEIN 2"/>
    <property type="match status" value="1"/>
</dbReference>
<dbReference type="Gene3D" id="3.30.70.100">
    <property type="match status" value="1"/>
</dbReference>
<dbReference type="Pfam" id="PF03959">
    <property type="entry name" value="FSH1"/>
    <property type="match status" value="1"/>
</dbReference>
<evidence type="ECO:0000313" key="2">
    <source>
        <dbReference type="EMBL" id="EFJ26282.1"/>
    </source>
</evidence>
<dbReference type="InterPro" id="IPR036873">
    <property type="entry name" value="Rhodanese-like_dom_sf"/>
</dbReference>
<dbReference type="PANTHER" id="PTHR43268:SF6">
    <property type="entry name" value="THIOSULFATE SULFURTRANSFERASE_RHODANESE-LIKE DOMAIN-CONTAINING PROTEIN 2"/>
    <property type="match status" value="1"/>
</dbReference>
<dbReference type="InterPro" id="IPR040503">
    <property type="entry name" value="TRHO_N"/>
</dbReference>
<dbReference type="InterPro" id="IPR029058">
    <property type="entry name" value="AB_hydrolase_fold"/>
</dbReference>
<dbReference type="Gene3D" id="3.40.50.1820">
    <property type="entry name" value="alpha/beta hydrolase"/>
    <property type="match status" value="1"/>
</dbReference>
<dbReference type="Gramene" id="EFJ26282">
    <property type="protein sequence ID" value="EFJ26282"/>
    <property type="gene ID" value="SELMODRAFT_413493"/>
</dbReference>
<organism evidence="3">
    <name type="scientific">Selaginella moellendorffii</name>
    <name type="common">Spikemoss</name>
    <dbReference type="NCBI Taxonomy" id="88036"/>
    <lineage>
        <taxon>Eukaryota</taxon>
        <taxon>Viridiplantae</taxon>
        <taxon>Streptophyta</taxon>
        <taxon>Embryophyta</taxon>
        <taxon>Tracheophyta</taxon>
        <taxon>Lycopodiopsida</taxon>
        <taxon>Selaginellales</taxon>
        <taxon>Selaginellaceae</taxon>
        <taxon>Selaginella</taxon>
    </lineage>
</organism>
<dbReference type="SMART" id="SM00450">
    <property type="entry name" value="RHOD"/>
    <property type="match status" value="1"/>
</dbReference>
<dbReference type="FunCoup" id="D8RPN3">
    <property type="interactions" value="3255"/>
</dbReference>
<dbReference type="EMBL" id="GL377585">
    <property type="protein sequence ID" value="EFJ26282.1"/>
    <property type="molecule type" value="Genomic_DNA"/>
</dbReference>
<dbReference type="KEGG" id="smo:SELMODRAFT_413493"/>
<reference evidence="2 3" key="1">
    <citation type="journal article" date="2011" name="Science">
        <title>The Selaginella genome identifies genetic changes associated with the evolution of vascular plants.</title>
        <authorList>
            <person name="Banks J.A."/>
            <person name="Nishiyama T."/>
            <person name="Hasebe M."/>
            <person name="Bowman J.L."/>
            <person name="Gribskov M."/>
            <person name="dePamphilis C."/>
            <person name="Albert V.A."/>
            <person name="Aono N."/>
            <person name="Aoyama T."/>
            <person name="Ambrose B.A."/>
            <person name="Ashton N.W."/>
            <person name="Axtell M.J."/>
            <person name="Barker E."/>
            <person name="Barker M.S."/>
            <person name="Bennetzen J.L."/>
            <person name="Bonawitz N.D."/>
            <person name="Chapple C."/>
            <person name="Cheng C."/>
            <person name="Correa L.G."/>
            <person name="Dacre M."/>
            <person name="DeBarry J."/>
            <person name="Dreyer I."/>
            <person name="Elias M."/>
            <person name="Engstrom E.M."/>
            <person name="Estelle M."/>
            <person name="Feng L."/>
            <person name="Finet C."/>
            <person name="Floyd S.K."/>
            <person name="Frommer W.B."/>
            <person name="Fujita T."/>
            <person name="Gramzow L."/>
            <person name="Gutensohn M."/>
            <person name="Harholt J."/>
            <person name="Hattori M."/>
            <person name="Heyl A."/>
            <person name="Hirai T."/>
            <person name="Hiwatashi Y."/>
            <person name="Ishikawa M."/>
            <person name="Iwata M."/>
            <person name="Karol K.G."/>
            <person name="Koehler B."/>
            <person name="Kolukisaoglu U."/>
            <person name="Kubo M."/>
            <person name="Kurata T."/>
            <person name="Lalonde S."/>
            <person name="Li K."/>
            <person name="Li Y."/>
            <person name="Litt A."/>
            <person name="Lyons E."/>
            <person name="Manning G."/>
            <person name="Maruyama T."/>
            <person name="Michael T.P."/>
            <person name="Mikami K."/>
            <person name="Miyazaki S."/>
            <person name="Morinaga S."/>
            <person name="Murata T."/>
            <person name="Mueller-Roeber B."/>
            <person name="Nelson D.R."/>
            <person name="Obara M."/>
            <person name="Oguri Y."/>
            <person name="Olmstead R.G."/>
            <person name="Onodera N."/>
            <person name="Petersen B.L."/>
            <person name="Pils B."/>
            <person name="Prigge M."/>
            <person name="Rensing S.A."/>
            <person name="Riano-Pachon D.M."/>
            <person name="Roberts A.W."/>
            <person name="Sato Y."/>
            <person name="Scheller H.V."/>
            <person name="Schulz B."/>
            <person name="Schulz C."/>
            <person name="Shakirov E.V."/>
            <person name="Shibagaki N."/>
            <person name="Shinohara N."/>
            <person name="Shippen D.E."/>
            <person name="Soerensen I."/>
            <person name="Sotooka R."/>
            <person name="Sugimoto N."/>
            <person name="Sugita M."/>
            <person name="Sumikawa N."/>
            <person name="Tanurdzic M."/>
            <person name="Theissen G."/>
            <person name="Ulvskov P."/>
            <person name="Wakazuki S."/>
            <person name="Weng J.K."/>
            <person name="Willats W.W."/>
            <person name="Wipf D."/>
            <person name="Wolf P.G."/>
            <person name="Yang L."/>
            <person name="Zimmer A.D."/>
            <person name="Zhu Q."/>
            <person name="Mitros T."/>
            <person name="Hellsten U."/>
            <person name="Loque D."/>
            <person name="Otillar R."/>
            <person name="Salamov A."/>
            <person name="Schmutz J."/>
            <person name="Shapiro H."/>
            <person name="Lindquist E."/>
            <person name="Lucas S."/>
            <person name="Rokhsar D."/>
            <person name="Grigoriev I.V."/>
        </authorList>
    </citation>
    <scope>NUCLEOTIDE SEQUENCE [LARGE SCALE GENOMIC DNA]</scope>
</reference>
<keyword evidence="3" id="KW-1185">Reference proteome</keyword>
<dbReference type="Pfam" id="PF12368">
    <property type="entry name" value="Rhodanese_C"/>
    <property type="match status" value="1"/>
</dbReference>
<dbReference type="InterPro" id="IPR022111">
    <property type="entry name" value="Rhodanese_C"/>
</dbReference>
<protein>
    <recommendedName>
        <fullName evidence="1">Rhodanese domain-containing protein</fullName>
    </recommendedName>
</protein>
<dbReference type="Pfam" id="PF17773">
    <property type="entry name" value="UPF0176_N"/>
    <property type="match status" value="1"/>
</dbReference>
<dbReference type="OMA" id="EDIVGCC"/>
<accession>D8RPN3</accession>
<dbReference type="InterPro" id="IPR020936">
    <property type="entry name" value="TrhO"/>
</dbReference>
<proteinExistence type="predicted"/>
<sequence>MALPEQGVLLYYKFVTLPDPEATRNWFERSCSSLALLGRIRIAPGGVNVTVGGSMESLREHIDAVAGQELFQGCDFKLAACSRPMDRDAAASCGFDSLSVRLVEEIVTLGVFPSPSLANAGKHLSPEQFHGMLDQAGSLKQSNAVVLDARNIYETRIGKFCPPPGIAFLDPKIRQYSDLPAWIDEHAEQLRNKSVLMYCTGGVRCEMASAYIRSKGEEFENVYQPRATQLSGGIQRYLEAFPEGGYFHGKNFVFDHRISVPSLQDKTVGCCYSCKSPYDDYTPRLRCSMCRMLVLLCESCKASVPYLCELCAANQHSSEPVESGRDKCSKLRILCLHGFRQNASNLKGRLASLSKKLRRTAEFVFIDAPHELPLLYQLLEDETRQEPTAQPHKKFAWLTDPDGPKASTQTWTPVQKSFDPMQYQKQTSGWSESWEYLEQVFADRGPFDGVLGFSQGAAVAAILSSLKDAGLIDIKFVVLCSGFVSPVLEQQVLGGLIDCPSLHIFSGKTGYDRQISCTESERLAGKFRPGSRTVVRHDSGHIVPTRPDYLEKYSEFFKQFL</sequence>
<dbReference type="InterPro" id="IPR001763">
    <property type="entry name" value="Rhodanese-like_dom"/>
</dbReference>
<dbReference type="Proteomes" id="UP000001514">
    <property type="component" value="Unassembled WGS sequence"/>
</dbReference>
<gene>
    <name evidence="2" type="ORF">SELMODRAFT_413493</name>
</gene>